<feature type="transmembrane region" description="Helical" evidence="8">
    <location>
        <begin position="367"/>
        <end position="386"/>
    </location>
</feature>
<evidence type="ECO:0000256" key="7">
    <source>
        <dbReference type="SAM" id="MobiDB-lite"/>
    </source>
</evidence>
<feature type="transmembrane region" description="Helical" evidence="8">
    <location>
        <begin position="278"/>
        <end position="297"/>
    </location>
</feature>
<evidence type="ECO:0000256" key="1">
    <source>
        <dbReference type="ARBA" id="ARBA00004651"/>
    </source>
</evidence>
<evidence type="ECO:0000313" key="11">
    <source>
        <dbReference type="Proteomes" id="UP001646141"/>
    </source>
</evidence>
<keyword evidence="11" id="KW-1185">Reference proteome</keyword>
<keyword evidence="6 8" id="KW-0472">Membrane</keyword>
<keyword evidence="5 8" id="KW-1133">Transmembrane helix</keyword>
<dbReference type="InterPro" id="IPR050171">
    <property type="entry name" value="MFS_Transporters"/>
</dbReference>
<keyword evidence="2" id="KW-0813">Transport</keyword>
<dbReference type="InterPro" id="IPR020846">
    <property type="entry name" value="MFS_dom"/>
</dbReference>
<comment type="caution">
    <text evidence="10">The sequence shown here is derived from an EMBL/GenBank/DDBJ whole genome shotgun (WGS) entry which is preliminary data.</text>
</comment>
<dbReference type="PANTHER" id="PTHR23517:SF13">
    <property type="entry name" value="MAJOR FACILITATOR SUPERFAMILY MFS_1"/>
    <property type="match status" value="1"/>
</dbReference>
<organism evidence="10 11">
    <name type="scientific">Leucobacter chromiireducens subsp. chromiireducens</name>
    <dbReference type="NCBI Taxonomy" id="660067"/>
    <lineage>
        <taxon>Bacteria</taxon>
        <taxon>Bacillati</taxon>
        <taxon>Actinomycetota</taxon>
        <taxon>Actinomycetes</taxon>
        <taxon>Micrococcales</taxon>
        <taxon>Microbacteriaceae</taxon>
        <taxon>Leucobacter</taxon>
    </lineage>
</organism>
<feature type="region of interest" description="Disordered" evidence="7">
    <location>
        <begin position="1"/>
        <end position="22"/>
    </location>
</feature>
<feature type="transmembrane region" description="Helical" evidence="8">
    <location>
        <begin position="304"/>
        <end position="322"/>
    </location>
</feature>
<evidence type="ECO:0000259" key="9">
    <source>
        <dbReference type="PROSITE" id="PS50850"/>
    </source>
</evidence>
<gene>
    <name evidence="10" type="ORF">D3226_05640</name>
</gene>
<feature type="transmembrane region" description="Helical" evidence="8">
    <location>
        <begin position="155"/>
        <end position="177"/>
    </location>
</feature>
<feature type="transmembrane region" description="Helical" evidence="8">
    <location>
        <begin position="328"/>
        <end position="355"/>
    </location>
</feature>
<protein>
    <submittedName>
        <fullName evidence="10">MFS transporter</fullName>
    </submittedName>
</protein>
<evidence type="ECO:0000256" key="8">
    <source>
        <dbReference type="SAM" id="Phobius"/>
    </source>
</evidence>
<dbReference type="Gene3D" id="1.20.1250.20">
    <property type="entry name" value="MFS general substrate transporter like domains"/>
    <property type="match status" value="1"/>
</dbReference>
<name>A0ABS1SMR9_9MICO</name>
<evidence type="ECO:0000256" key="4">
    <source>
        <dbReference type="ARBA" id="ARBA00022692"/>
    </source>
</evidence>
<dbReference type="RefSeq" id="WP_202381370.1">
    <property type="nucleotide sequence ID" value="NZ_BAAAMA010000004.1"/>
</dbReference>
<evidence type="ECO:0000256" key="2">
    <source>
        <dbReference type="ARBA" id="ARBA00022448"/>
    </source>
</evidence>
<feature type="transmembrane region" description="Helical" evidence="8">
    <location>
        <begin position="392"/>
        <end position="415"/>
    </location>
</feature>
<accession>A0ABS1SMR9</accession>
<proteinExistence type="predicted"/>
<feature type="transmembrane region" description="Helical" evidence="8">
    <location>
        <begin position="125"/>
        <end position="143"/>
    </location>
</feature>
<feature type="transmembrane region" description="Helical" evidence="8">
    <location>
        <begin position="183"/>
        <end position="201"/>
    </location>
</feature>
<comment type="subcellular location">
    <subcellularLocation>
        <location evidence="1">Cell membrane</location>
        <topology evidence="1">Multi-pass membrane protein</topology>
    </subcellularLocation>
</comment>
<dbReference type="PROSITE" id="PS50850">
    <property type="entry name" value="MFS"/>
    <property type="match status" value="1"/>
</dbReference>
<keyword evidence="3" id="KW-1003">Cell membrane</keyword>
<feature type="domain" description="Major facilitator superfamily (MFS) profile" evidence="9">
    <location>
        <begin position="27"/>
        <end position="422"/>
    </location>
</feature>
<evidence type="ECO:0000256" key="3">
    <source>
        <dbReference type="ARBA" id="ARBA00022475"/>
    </source>
</evidence>
<dbReference type="EMBL" id="QYAD01000001">
    <property type="protein sequence ID" value="MBL3689444.1"/>
    <property type="molecule type" value="Genomic_DNA"/>
</dbReference>
<evidence type="ECO:0000256" key="6">
    <source>
        <dbReference type="ARBA" id="ARBA00023136"/>
    </source>
</evidence>
<keyword evidence="4 8" id="KW-0812">Transmembrane</keyword>
<dbReference type="SUPFAM" id="SSF103473">
    <property type="entry name" value="MFS general substrate transporter"/>
    <property type="match status" value="1"/>
</dbReference>
<sequence length="422" mass="42157">MSATPTPVRPLSPAAHHSPQQVRPRIRAALTALTLFTLLVSANLTTPLFPLLERTLDFGPLGTTLAFSSYVLSLIVGLLVFRRFADTANRRTVLVVALVVTAVGTAGLALAPSLGWFAVARAAQGAAIACATGTASGALRALLPGRPALVGRLTLLASSGGVACGPIIGGVLSQGAAPLSTPFITLAVALAALVPAILITAPHELCRPDTGPVPIALADAPPRVARSERRAGRQSPAALRAFRLAAATGFVSFTVFGFCLSLAPSHFASIVGTHSRPAIGLLAALTLGASALTQLVPLRGAWRLPGGLTALAAALVGLALAGPLGSPALLVAAALLAGVGQGVAFQAAFTGATAAVDPRHHASTVSAIYTVTYLGSALPVIGLGVLAERLGLSTAVTGFALATAIACVALAAAALRPAPRRG</sequence>
<feature type="transmembrane region" description="Helical" evidence="8">
    <location>
        <begin position="241"/>
        <end position="263"/>
    </location>
</feature>
<evidence type="ECO:0000256" key="5">
    <source>
        <dbReference type="ARBA" id="ARBA00022989"/>
    </source>
</evidence>
<dbReference type="InterPro" id="IPR036259">
    <property type="entry name" value="MFS_trans_sf"/>
</dbReference>
<dbReference type="Pfam" id="PF07690">
    <property type="entry name" value="MFS_1"/>
    <property type="match status" value="1"/>
</dbReference>
<dbReference type="Proteomes" id="UP001646141">
    <property type="component" value="Unassembled WGS sequence"/>
</dbReference>
<feature type="transmembrane region" description="Helical" evidence="8">
    <location>
        <begin position="93"/>
        <end position="119"/>
    </location>
</feature>
<feature type="transmembrane region" description="Helical" evidence="8">
    <location>
        <begin position="61"/>
        <end position="81"/>
    </location>
</feature>
<dbReference type="InterPro" id="IPR011701">
    <property type="entry name" value="MFS"/>
</dbReference>
<reference evidence="10 11" key="1">
    <citation type="submission" date="2018-09" db="EMBL/GenBank/DDBJ databases">
        <title>Comparative genomics of Leucobacter spp.</title>
        <authorList>
            <person name="Reis A.C."/>
            <person name="Kolvenbach B.A."/>
            <person name="Corvini P.F.X."/>
            <person name="Nunes O.C."/>
        </authorList>
    </citation>
    <scope>NUCLEOTIDE SEQUENCE [LARGE SCALE GENOMIC DNA]</scope>
    <source>
        <strain evidence="10 11">L-1</strain>
    </source>
</reference>
<evidence type="ECO:0000313" key="10">
    <source>
        <dbReference type="EMBL" id="MBL3689444.1"/>
    </source>
</evidence>
<dbReference type="PANTHER" id="PTHR23517">
    <property type="entry name" value="RESISTANCE PROTEIN MDTM, PUTATIVE-RELATED-RELATED"/>
    <property type="match status" value="1"/>
</dbReference>
<feature type="transmembrane region" description="Helical" evidence="8">
    <location>
        <begin position="28"/>
        <end position="49"/>
    </location>
</feature>